<feature type="transmembrane region" description="Helical" evidence="1">
    <location>
        <begin position="239"/>
        <end position="256"/>
    </location>
</feature>
<dbReference type="Pfam" id="PF13367">
    <property type="entry name" value="PrsW-protease"/>
    <property type="match status" value="1"/>
</dbReference>
<feature type="transmembrane region" description="Helical" evidence="1">
    <location>
        <begin position="52"/>
        <end position="77"/>
    </location>
</feature>
<comment type="caution">
    <text evidence="2">The sequence shown here is derived from an EMBL/GenBank/DDBJ whole genome shotgun (WGS) entry which is preliminary data.</text>
</comment>
<dbReference type="PANTHER" id="PTHR36844:SF1">
    <property type="entry name" value="PROTEASE PRSW"/>
    <property type="match status" value="1"/>
</dbReference>
<dbReference type="GO" id="GO:0008237">
    <property type="term" value="F:metallopeptidase activity"/>
    <property type="evidence" value="ECO:0007669"/>
    <property type="project" value="UniProtKB-KW"/>
</dbReference>
<keyword evidence="1" id="KW-0472">Membrane</keyword>
<feature type="transmembrane region" description="Helical" evidence="1">
    <location>
        <begin position="25"/>
        <end position="46"/>
    </location>
</feature>
<keyword evidence="1" id="KW-0812">Transmembrane</keyword>
<keyword evidence="1" id="KW-1133">Transmembrane helix</keyword>
<keyword evidence="3" id="KW-1185">Reference proteome</keyword>
<dbReference type="RefSeq" id="WP_215914943.1">
    <property type="nucleotide sequence ID" value="NZ_JAHKNI010000001.1"/>
</dbReference>
<feature type="transmembrane region" description="Helical" evidence="1">
    <location>
        <begin position="211"/>
        <end position="230"/>
    </location>
</feature>
<keyword evidence="2" id="KW-0482">Metalloprotease</keyword>
<sequence>MPVARPQYQYAGPAGPNPWFLPRSALWWIYWLVCLGGLAALVFQLLPAAVLTWSGILVGLPFAVVTLLVIATLILWLDLFRAHVRIVNVLAMGFVWGAAGGTGIAMFANDNITRIVQNVFGDAFAENWQAPIAATIVEESIKGLGVFTVAWLSRPLLTRPMHGLLLGGFTGLGFQVIEDITYEANAGLLSAQGDIGSALIVGVLRLFTGFVSHWMLTGIAGIGIVTALGAPGWSRARRAVVFAIFYLLGAAMHFGWDSPTSDDSGLGGTLLKGVLFVVIFVVVYLWVVRTEQRWFRALVDFVAAQRMAPPDELNTLVSRRARHRARKAQRVPHRIARLRRHELLDWAQAVDAHLTATGGAILNRPTGSMITEPGAR</sequence>
<evidence type="ECO:0000313" key="3">
    <source>
        <dbReference type="Proteomes" id="UP000733379"/>
    </source>
</evidence>
<name>A0ABS6APT0_9NOCA</name>
<dbReference type="PANTHER" id="PTHR36844">
    <property type="entry name" value="PROTEASE PRSW"/>
    <property type="match status" value="1"/>
</dbReference>
<keyword evidence="2" id="KW-0645">Protease</keyword>
<proteinExistence type="predicted"/>
<protein>
    <submittedName>
        <fullName evidence="2">PrsW family intramembrane metalloprotease</fullName>
    </submittedName>
</protein>
<accession>A0ABS6APT0</accession>
<organism evidence="2 3">
    <name type="scientific">Nocardia albiluteola</name>
    <dbReference type="NCBI Taxonomy" id="2842303"/>
    <lineage>
        <taxon>Bacteria</taxon>
        <taxon>Bacillati</taxon>
        <taxon>Actinomycetota</taxon>
        <taxon>Actinomycetes</taxon>
        <taxon>Mycobacteriales</taxon>
        <taxon>Nocardiaceae</taxon>
        <taxon>Nocardia</taxon>
    </lineage>
</organism>
<evidence type="ECO:0000256" key="1">
    <source>
        <dbReference type="SAM" id="Phobius"/>
    </source>
</evidence>
<gene>
    <name evidence="2" type="ORF">KO481_00500</name>
</gene>
<dbReference type="EMBL" id="JAHKNI010000001">
    <property type="protein sequence ID" value="MBU3060012.1"/>
    <property type="molecule type" value="Genomic_DNA"/>
</dbReference>
<keyword evidence="2" id="KW-0378">Hydrolase</keyword>
<feature type="transmembrane region" description="Helical" evidence="1">
    <location>
        <begin position="268"/>
        <end position="287"/>
    </location>
</feature>
<feature type="transmembrane region" description="Helical" evidence="1">
    <location>
        <begin position="89"/>
        <end position="108"/>
    </location>
</feature>
<dbReference type="InterPro" id="IPR026898">
    <property type="entry name" value="PrsW"/>
</dbReference>
<evidence type="ECO:0000313" key="2">
    <source>
        <dbReference type="EMBL" id="MBU3060012.1"/>
    </source>
</evidence>
<reference evidence="2 3" key="1">
    <citation type="submission" date="2021-06" db="EMBL/GenBank/DDBJ databases">
        <title>Actinomycetes sequencing.</title>
        <authorList>
            <person name="Shan Q."/>
        </authorList>
    </citation>
    <scope>NUCLEOTIDE SEQUENCE [LARGE SCALE GENOMIC DNA]</scope>
    <source>
        <strain evidence="2 3">NEAU-G5</strain>
    </source>
</reference>
<dbReference type="Proteomes" id="UP000733379">
    <property type="component" value="Unassembled WGS sequence"/>
</dbReference>